<evidence type="ECO:0000259" key="1">
    <source>
        <dbReference type="Pfam" id="PF12172"/>
    </source>
</evidence>
<dbReference type="InterPro" id="IPR022002">
    <property type="entry name" value="ChsH2_Znr"/>
</dbReference>
<evidence type="ECO:0000313" key="3">
    <source>
        <dbReference type="Proteomes" id="UP000193387"/>
    </source>
</evidence>
<evidence type="ECO:0000313" key="2">
    <source>
        <dbReference type="EMBL" id="ORW73705.1"/>
    </source>
</evidence>
<dbReference type="Proteomes" id="UP000193387">
    <property type="component" value="Unassembled WGS sequence"/>
</dbReference>
<dbReference type="SUPFAM" id="SSF50249">
    <property type="entry name" value="Nucleic acid-binding proteins"/>
    <property type="match status" value="1"/>
</dbReference>
<accession>A0AAJ3NTT3</accession>
<gene>
    <name evidence="2" type="ORF">AWC23_06375</name>
</gene>
<reference evidence="2 3" key="1">
    <citation type="submission" date="2016-01" db="EMBL/GenBank/DDBJ databases">
        <title>The new phylogeny of the genus Mycobacterium.</title>
        <authorList>
            <person name="Tarcisio F."/>
            <person name="Conor M."/>
            <person name="Antonella G."/>
            <person name="Elisabetta G."/>
            <person name="Giulia F.S."/>
            <person name="Sara T."/>
            <person name="Anna F."/>
            <person name="Clotilde B."/>
            <person name="Roberto B."/>
            <person name="Veronica D.S."/>
            <person name="Fabio R."/>
            <person name="Monica P."/>
            <person name="Olivier J."/>
            <person name="Enrico T."/>
            <person name="Nicola S."/>
        </authorList>
    </citation>
    <scope>NUCLEOTIDE SEQUENCE [LARGE SCALE GENOMIC DNA]</scope>
    <source>
        <strain evidence="2 3">DSM 44616</strain>
    </source>
</reference>
<dbReference type="PANTHER" id="PTHR34075">
    <property type="entry name" value="BLR3430 PROTEIN"/>
    <property type="match status" value="1"/>
</dbReference>
<dbReference type="EMBL" id="LQPR01000013">
    <property type="protein sequence ID" value="ORW73705.1"/>
    <property type="molecule type" value="Genomic_DNA"/>
</dbReference>
<proteinExistence type="predicted"/>
<dbReference type="InterPro" id="IPR052513">
    <property type="entry name" value="Thioester_dehydratase-like"/>
</dbReference>
<organism evidence="2 3">
    <name type="scientific">Mycobacterium saskatchewanense</name>
    <dbReference type="NCBI Taxonomy" id="220927"/>
    <lineage>
        <taxon>Bacteria</taxon>
        <taxon>Bacillati</taxon>
        <taxon>Actinomycetota</taxon>
        <taxon>Actinomycetes</taxon>
        <taxon>Mycobacteriales</taxon>
        <taxon>Mycobacteriaceae</taxon>
        <taxon>Mycobacterium</taxon>
        <taxon>Mycobacterium simiae complex</taxon>
    </lineage>
</organism>
<dbReference type="PANTHER" id="PTHR34075:SF4">
    <property type="entry name" value="DUF35 DOMAIN-CONTAINING PROTEIN"/>
    <property type="match status" value="1"/>
</dbReference>
<dbReference type="RefSeq" id="WP_085254481.1">
    <property type="nucleotide sequence ID" value="NZ_LQPR01000013.1"/>
</dbReference>
<comment type="caution">
    <text evidence="2">The sequence shown here is derived from an EMBL/GenBank/DDBJ whole genome shotgun (WGS) entry which is preliminary data.</text>
</comment>
<dbReference type="Gene3D" id="6.10.30.10">
    <property type="match status" value="1"/>
</dbReference>
<name>A0AAJ3NTT3_9MYCO</name>
<dbReference type="InterPro" id="IPR012340">
    <property type="entry name" value="NA-bd_OB-fold"/>
</dbReference>
<dbReference type="Pfam" id="PF12172">
    <property type="entry name" value="zf-ChsH2"/>
    <property type="match status" value="1"/>
</dbReference>
<dbReference type="AlphaFoldDB" id="A0AAJ3NTT3"/>
<sequence length="153" mass="17070">MTDQDLLILPGSWNFDYRYFAGETASRFFAELRDNQRIVGRRCPACRRLLIPARSYCDACYVETAEWEEVAPVGTLDAFAIVTTQFPGLPAPPLAIGFVTLDGADSAILNFIEGVDLSDVEAAGRRLFEHTRVAAKFSDARTGRITDFHFVMQ</sequence>
<keyword evidence="3" id="KW-1185">Reference proteome</keyword>
<protein>
    <recommendedName>
        <fullName evidence="1">ChsH2 rubredoxin-like zinc ribbon domain-containing protein</fullName>
    </recommendedName>
</protein>
<feature type="domain" description="ChsH2 rubredoxin-like zinc ribbon" evidence="1">
    <location>
        <begin position="32"/>
        <end position="61"/>
    </location>
</feature>